<evidence type="ECO:0000313" key="3">
    <source>
        <dbReference type="Proteomes" id="UP001348098"/>
    </source>
</evidence>
<organism evidence="2 3">
    <name type="scientific">Nocardia implantans</name>
    <dbReference type="NCBI Taxonomy" id="3108168"/>
    <lineage>
        <taxon>Bacteria</taxon>
        <taxon>Bacillati</taxon>
        <taxon>Actinomycetota</taxon>
        <taxon>Actinomycetes</taxon>
        <taxon>Mycobacteriales</taxon>
        <taxon>Nocardiaceae</taxon>
        <taxon>Nocardia</taxon>
    </lineage>
</organism>
<keyword evidence="1" id="KW-1133">Transmembrane helix</keyword>
<feature type="transmembrane region" description="Helical" evidence="1">
    <location>
        <begin position="12"/>
        <end position="34"/>
    </location>
</feature>
<reference evidence="2 3" key="1">
    <citation type="submission" date="2023-12" db="EMBL/GenBank/DDBJ databases">
        <title>novel species in genus Nocarida.</title>
        <authorList>
            <person name="Li Z."/>
        </authorList>
    </citation>
    <scope>NUCLEOTIDE SEQUENCE [LARGE SCALE GENOMIC DNA]</scope>
    <source>
        <strain evidence="2 3">CDC186</strain>
    </source>
</reference>
<feature type="transmembrane region" description="Helical" evidence="1">
    <location>
        <begin position="41"/>
        <end position="61"/>
    </location>
</feature>
<dbReference type="InterPro" id="IPR021315">
    <property type="entry name" value="Gap/Sap"/>
</dbReference>
<dbReference type="RefSeq" id="WP_195078330.1">
    <property type="nucleotide sequence ID" value="NZ_JAYESH010000004.1"/>
</dbReference>
<accession>A0ABU6B5W1</accession>
<name>A0ABU6B5W1_9NOCA</name>
<keyword evidence="3" id="KW-1185">Reference proteome</keyword>
<feature type="transmembrane region" description="Helical" evidence="1">
    <location>
        <begin position="156"/>
        <end position="177"/>
    </location>
</feature>
<feature type="transmembrane region" description="Helical" evidence="1">
    <location>
        <begin position="132"/>
        <end position="150"/>
    </location>
</feature>
<comment type="caution">
    <text evidence="2">The sequence shown here is derived from an EMBL/GenBank/DDBJ whole genome shotgun (WGS) entry which is preliminary data.</text>
</comment>
<proteinExistence type="predicted"/>
<sequence length="219" mass="21822">MGAALGDLLPLAVGVAISPIPILAAILMILAAHAGAAARGFALGWVAGIAAATAIVVLPAGPLGGAGDRQPSAAGSWVRIVLGVLLLGLAIAQWRSRADTAVPGWMRAIDQLTIVKATVLGAALSAVNPKNLLLCLSAGVVIGSAGISVGEQAVAVVVFTVLAASSVVAVVLGYSLAADRLREPLEWTRGWLQANNHVVMALVLAIMGAVVTGRGISGL</sequence>
<protein>
    <submittedName>
        <fullName evidence="2">GAP family protein</fullName>
    </submittedName>
</protein>
<gene>
    <name evidence="2" type="ORF">U3653_32400</name>
</gene>
<feature type="transmembrane region" description="Helical" evidence="1">
    <location>
        <begin position="73"/>
        <end position="92"/>
    </location>
</feature>
<keyword evidence="1" id="KW-0472">Membrane</keyword>
<keyword evidence="1" id="KW-0812">Transmembrane</keyword>
<dbReference type="Pfam" id="PF11139">
    <property type="entry name" value="SfLAP"/>
    <property type="match status" value="1"/>
</dbReference>
<evidence type="ECO:0000313" key="2">
    <source>
        <dbReference type="EMBL" id="MEB3514749.1"/>
    </source>
</evidence>
<feature type="transmembrane region" description="Helical" evidence="1">
    <location>
        <begin position="198"/>
        <end position="216"/>
    </location>
</feature>
<dbReference type="EMBL" id="JAYKYQ010000022">
    <property type="protein sequence ID" value="MEB3514749.1"/>
    <property type="molecule type" value="Genomic_DNA"/>
</dbReference>
<evidence type="ECO:0000256" key="1">
    <source>
        <dbReference type="SAM" id="Phobius"/>
    </source>
</evidence>
<dbReference type="Proteomes" id="UP001348098">
    <property type="component" value="Unassembled WGS sequence"/>
</dbReference>